<reference evidence="1 2" key="1">
    <citation type="journal article" date="2013" name="Genome Announc.">
        <title>Draft Genome Sequence of the Cellulolytic Bacterium Clostridium papyrosolvens C7 (ATCC 700395).</title>
        <authorList>
            <person name="Zepeda V."/>
            <person name="Dassa B."/>
            <person name="Borovok I."/>
            <person name="Lamed R."/>
            <person name="Bayer E.A."/>
            <person name="Cate J.H."/>
        </authorList>
    </citation>
    <scope>NUCLEOTIDE SEQUENCE [LARGE SCALE GENOMIC DNA]</scope>
    <source>
        <strain evidence="1 2">C7</strain>
    </source>
</reference>
<dbReference type="Proteomes" id="UP000016860">
    <property type="component" value="Unassembled WGS sequence"/>
</dbReference>
<dbReference type="PATRIC" id="fig|1330534.3.peg.2724"/>
<dbReference type="OrthoDB" id="3176754at2"/>
<gene>
    <name evidence="1" type="ORF">L323_13720</name>
</gene>
<dbReference type="AlphaFoldDB" id="U4QZY8"/>
<comment type="caution">
    <text evidence="1">The sequence shown here is derived from an EMBL/GenBank/DDBJ whole genome shotgun (WGS) entry which is preliminary data.</text>
</comment>
<evidence type="ECO:0000313" key="2">
    <source>
        <dbReference type="Proteomes" id="UP000016860"/>
    </source>
</evidence>
<dbReference type="STRING" id="1330534.L323_13720"/>
<protein>
    <submittedName>
        <fullName evidence="1">Uncharacterized protein</fullName>
    </submittedName>
</protein>
<name>U4QZY8_9FIRM</name>
<evidence type="ECO:0000313" key="1">
    <source>
        <dbReference type="EMBL" id="EPR10572.1"/>
    </source>
</evidence>
<sequence length="445" mass="52657">MSKTLPAAFIIGFMNDKDVRIIESDEKIITFETDEKIPDISSFNLKVFDFQTFQYMSFSFSEIRIIELQEKPFSVIYKIELLRPSQKYITCMKKLFLIDDNVKGAGDIETLKTIVEPNPIYPKENDKNFCTDWEEQEKKWFQVSVTTEDNQRFRKLSQKFELCFTLDNNELYHQFLECPADKMFAERLQEKGLQNHGIISEFKRVYIGSEFCCNLFPSIDLLENCLEKAWQQNLGITVVFSFIREDNVNSMEKVIEFLYQWQEQKEITIELVINDWGMLHYINTHFPKFTLAYGRMINKKLKDTKIPWKWGIDKVKDKLEENSLNLSHFTNFLQELEIKRIEFDFRNNRPDKFSGGLSFHFPYFQTNSSLYCPLNAECTTYNRTKQGVVASCPQFCNEFVYLYPEHLYMVGKGNSIFGFNREVITGAELLEDLWNQGYDRLVLNL</sequence>
<accession>U4QZY8</accession>
<dbReference type="RefSeq" id="WP_020816215.1">
    <property type="nucleotide sequence ID" value="NZ_ATAY01000063.1"/>
</dbReference>
<organism evidence="1 2">
    <name type="scientific">Ruminiclostridium papyrosolvens C7</name>
    <dbReference type="NCBI Taxonomy" id="1330534"/>
    <lineage>
        <taxon>Bacteria</taxon>
        <taxon>Bacillati</taxon>
        <taxon>Bacillota</taxon>
        <taxon>Clostridia</taxon>
        <taxon>Eubacteriales</taxon>
        <taxon>Oscillospiraceae</taxon>
        <taxon>Ruminiclostridium</taxon>
    </lineage>
</organism>
<dbReference type="EMBL" id="ATAY01000063">
    <property type="protein sequence ID" value="EPR10572.1"/>
    <property type="molecule type" value="Genomic_DNA"/>
</dbReference>
<proteinExistence type="predicted"/>